<evidence type="ECO:0000256" key="2">
    <source>
        <dbReference type="ARBA" id="ARBA00004604"/>
    </source>
</evidence>
<evidence type="ECO:0000313" key="9">
    <source>
        <dbReference type="EMBL" id="KAJ8779272.1"/>
    </source>
</evidence>
<protein>
    <recommendedName>
        <fullName evidence="4">ADP-ribosylation factor-like protein 6-interacting protein 4</fullName>
    </recommendedName>
</protein>
<dbReference type="AlphaFoldDB" id="A0AB34GJR6"/>
<feature type="compositionally biased region" description="Polar residues" evidence="8">
    <location>
        <begin position="254"/>
        <end position="270"/>
    </location>
</feature>
<dbReference type="GO" id="GO:0016607">
    <property type="term" value="C:nuclear speck"/>
    <property type="evidence" value="ECO:0007669"/>
    <property type="project" value="UniProtKB-SubCell"/>
</dbReference>
<sequence length="448" mass="49055">MLRARRKDSDERGHSCGKGPAGSGTGARLESRSLVWELRLEPQLASPGASQSTVPGRKSPSRRFLTRRRGAGLAVRPDGRLRRERSSRGDFLSGGEAAEGAGWRYERAGRNEGRTWQLRIVAVSRGARAACAGVERPGGGGGGPLKGPQRRIRESAENPGYPGVGVGEDRAVARTPSVSLLRVVTRPRVEPPSEPSLWAGPVINPQFKRVSPSPARGAMAHVGSRKRSRSRSRSRGRGSEKKRKKSSKDAPRSCSASRSQSRKASTTSSGAEERSKHKARRRPRSSSSSSSSRSSSGSSSSSSSSSSSDGRKKRGKHKDKKRKKRKKRKKKLKKRDKDKAKVRQTEAVPGPSLDQWHRAAEQEEGGPVLTDEQKSRIQAMKPMTKEEWDARQSVIRKVVDPETGRTRLIKGDGEVLEEIVTKERHREINKQATRGDGLAFQMRAGLLP</sequence>
<evidence type="ECO:0000256" key="6">
    <source>
        <dbReference type="ARBA" id="ARBA00023187"/>
    </source>
</evidence>
<feature type="compositionally biased region" description="Basic residues" evidence="8">
    <location>
        <begin position="311"/>
        <end position="334"/>
    </location>
</feature>
<feature type="compositionally biased region" description="Basic and acidic residues" evidence="8">
    <location>
        <begin position="335"/>
        <end position="344"/>
    </location>
</feature>
<feature type="region of interest" description="Disordered" evidence="8">
    <location>
        <begin position="133"/>
        <end position="373"/>
    </location>
</feature>
<evidence type="ECO:0000256" key="8">
    <source>
        <dbReference type="SAM" id="MobiDB-lite"/>
    </source>
</evidence>
<evidence type="ECO:0000256" key="4">
    <source>
        <dbReference type="ARBA" id="ARBA00017993"/>
    </source>
</evidence>
<feature type="compositionally biased region" description="Low complexity" evidence="8">
    <location>
        <begin position="285"/>
        <end position="308"/>
    </location>
</feature>
<dbReference type="Pfam" id="PF10500">
    <property type="entry name" value="SR-25"/>
    <property type="match status" value="1"/>
</dbReference>
<organism evidence="9 10">
    <name type="scientific">Eschrichtius robustus</name>
    <name type="common">California gray whale</name>
    <name type="synonym">Eschrichtius gibbosus</name>
    <dbReference type="NCBI Taxonomy" id="9764"/>
    <lineage>
        <taxon>Eukaryota</taxon>
        <taxon>Metazoa</taxon>
        <taxon>Chordata</taxon>
        <taxon>Craniata</taxon>
        <taxon>Vertebrata</taxon>
        <taxon>Euteleostomi</taxon>
        <taxon>Mammalia</taxon>
        <taxon>Eutheria</taxon>
        <taxon>Laurasiatheria</taxon>
        <taxon>Artiodactyla</taxon>
        <taxon>Whippomorpha</taxon>
        <taxon>Cetacea</taxon>
        <taxon>Mysticeti</taxon>
        <taxon>Eschrichtiidae</taxon>
        <taxon>Eschrichtius</taxon>
    </lineage>
</organism>
<feature type="compositionally biased region" description="Gly residues" evidence="8">
    <location>
        <begin position="136"/>
        <end position="145"/>
    </location>
</feature>
<reference evidence="9 10" key="1">
    <citation type="submission" date="2022-11" db="EMBL/GenBank/DDBJ databases">
        <title>Whole genome sequence of Eschrichtius robustus ER-17-0199.</title>
        <authorList>
            <person name="Bruniche-Olsen A."/>
            <person name="Black A.N."/>
            <person name="Fields C.J."/>
            <person name="Walden K."/>
            <person name="Dewoody J.A."/>
        </authorList>
    </citation>
    <scope>NUCLEOTIDE SEQUENCE [LARGE SCALE GENOMIC DNA]</scope>
    <source>
        <strain evidence="9">ER-17-0199</strain>
        <tissue evidence="9">Blubber</tissue>
    </source>
</reference>
<feature type="region of interest" description="Disordered" evidence="8">
    <location>
        <begin position="1"/>
        <end position="28"/>
    </location>
</feature>
<gene>
    <name evidence="9" type="ORF">J1605_012734</name>
</gene>
<dbReference type="GO" id="GO:0006397">
    <property type="term" value="P:mRNA processing"/>
    <property type="evidence" value="ECO:0007669"/>
    <property type="project" value="UniProtKB-KW"/>
</dbReference>
<comment type="subcellular location">
    <subcellularLocation>
        <location evidence="1">Nucleus speckle</location>
    </subcellularLocation>
    <subcellularLocation>
        <location evidence="2">Nucleus</location>
        <location evidence="2">Nucleolus</location>
    </subcellularLocation>
</comment>
<dbReference type="GO" id="GO:0005730">
    <property type="term" value="C:nucleolus"/>
    <property type="evidence" value="ECO:0007669"/>
    <property type="project" value="UniProtKB-SubCell"/>
</dbReference>
<feature type="compositionally biased region" description="Basic residues" evidence="8">
    <location>
        <begin position="59"/>
        <end position="70"/>
    </location>
</feature>
<dbReference type="EMBL" id="JAIQCJ010002228">
    <property type="protein sequence ID" value="KAJ8779272.1"/>
    <property type="molecule type" value="Genomic_DNA"/>
</dbReference>
<keyword evidence="6" id="KW-0508">mRNA splicing</keyword>
<evidence type="ECO:0000256" key="1">
    <source>
        <dbReference type="ARBA" id="ARBA00004324"/>
    </source>
</evidence>
<feature type="region of interest" description="Disordered" evidence="8">
    <location>
        <begin position="42"/>
        <end position="96"/>
    </location>
</feature>
<dbReference type="Proteomes" id="UP001159641">
    <property type="component" value="Unassembled WGS sequence"/>
</dbReference>
<evidence type="ECO:0000256" key="7">
    <source>
        <dbReference type="ARBA" id="ARBA00023242"/>
    </source>
</evidence>
<keyword evidence="5" id="KW-0507">mRNA processing</keyword>
<evidence type="ECO:0000256" key="5">
    <source>
        <dbReference type="ARBA" id="ARBA00022664"/>
    </source>
</evidence>
<feature type="compositionally biased region" description="Basic and acidic residues" evidence="8">
    <location>
        <begin position="77"/>
        <end position="88"/>
    </location>
</feature>
<evidence type="ECO:0000256" key="3">
    <source>
        <dbReference type="ARBA" id="ARBA00006852"/>
    </source>
</evidence>
<dbReference type="InterPro" id="IPR019532">
    <property type="entry name" value="Nucl_RNA-splicing_assoc_SR-25"/>
</dbReference>
<dbReference type="GO" id="GO:0008380">
    <property type="term" value="P:RNA splicing"/>
    <property type="evidence" value="ECO:0007669"/>
    <property type="project" value="UniProtKB-KW"/>
</dbReference>
<comment type="similarity">
    <text evidence="3">Belongs to the ARL6IP4 family.</text>
</comment>
<name>A0AB34GJR6_ESCRO</name>
<keyword evidence="7" id="KW-0539">Nucleus</keyword>
<accession>A0AB34GJR6</accession>
<keyword evidence="10" id="KW-1185">Reference proteome</keyword>
<feature type="compositionally biased region" description="Basic residues" evidence="8">
    <location>
        <begin position="223"/>
        <end position="246"/>
    </location>
</feature>
<comment type="caution">
    <text evidence="9">The sequence shown here is derived from an EMBL/GenBank/DDBJ whole genome shotgun (WGS) entry which is preliminary data.</text>
</comment>
<proteinExistence type="inferred from homology"/>
<evidence type="ECO:0000313" key="10">
    <source>
        <dbReference type="Proteomes" id="UP001159641"/>
    </source>
</evidence>